<evidence type="ECO:0000256" key="1">
    <source>
        <dbReference type="SAM" id="MobiDB-lite"/>
    </source>
</evidence>
<feature type="region of interest" description="Disordered" evidence="1">
    <location>
        <begin position="584"/>
        <end position="624"/>
    </location>
</feature>
<evidence type="ECO:0008006" key="5">
    <source>
        <dbReference type="Google" id="ProtNLM"/>
    </source>
</evidence>
<keyword evidence="4" id="KW-1185">Reference proteome</keyword>
<evidence type="ECO:0000313" key="3">
    <source>
        <dbReference type="EMBL" id="KGF53203.1"/>
    </source>
</evidence>
<keyword evidence="2" id="KW-1133">Transmembrane helix</keyword>
<dbReference type="SUPFAM" id="SSF48452">
    <property type="entry name" value="TPR-like"/>
    <property type="match status" value="1"/>
</dbReference>
<feature type="compositionally biased region" description="Polar residues" evidence="1">
    <location>
        <begin position="615"/>
        <end position="624"/>
    </location>
</feature>
<dbReference type="AlphaFoldDB" id="A0A096B1J2"/>
<feature type="region of interest" description="Disordered" evidence="1">
    <location>
        <begin position="443"/>
        <end position="462"/>
    </location>
</feature>
<dbReference type="eggNOG" id="COG0631">
    <property type="taxonomic scope" value="Bacteria"/>
</dbReference>
<proteinExistence type="predicted"/>
<comment type="caution">
    <text evidence="3">The sequence shown here is derived from an EMBL/GenBank/DDBJ whole genome shotgun (WGS) entry which is preliminary data.</text>
</comment>
<dbReference type="RefSeq" id="WP_044943118.1">
    <property type="nucleotide sequence ID" value="NZ_KN174167.1"/>
</dbReference>
<keyword evidence="2" id="KW-0472">Membrane</keyword>
<dbReference type="Gene3D" id="3.60.40.10">
    <property type="entry name" value="PPM-type phosphatase domain"/>
    <property type="match status" value="1"/>
</dbReference>
<dbReference type="SMART" id="SM00028">
    <property type="entry name" value="TPR"/>
    <property type="match status" value="4"/>
</dbReference>
<sequence length="624" mass="69750">MRKQNSVFKTAFTSEADKNLKNTDSFGYVELDKYACYVIADGIDDQVDGMSAKLAVDTIISAFTEAPSMRKGALRRYLRSANKALLTADSKMRLKASVTVVVTNYVKMRYGQAGNTRFRLYRDGFLRAQSRDQSLSMDLVKAEKLEPDKLTQHQERHNLYCYLGQDKDFRPFISKKLKLSDSDAAALMTRGVWEHLDDGLLKDAFADASDEPQETVDAVEDLLLSMQPKDLGAYTFATIFFNKTYNDPNRKRKIKRAIMIAIPIILVLVVVAVILAVYFHNRQKKIDSMEQSFYDTIEYIQADNYVRAKEECQKALDLAEGLSDKEIQEDAGNYMKLIESVIAGDDALTGGEYSDAQRNFLNARNRTRYADNLGLDYIDDRLEQTSQYMSVYELISLGDTLAQGQQYDKAEEQYLTAKALAAQLYFDTGRDDAMAALEQMYADQSEQQAQEDEKAQETAQAQTAAASVLAEGDAAFSKGDYEGARAFYTTALQKYTELEDQAQIDAINVKLAAVDSKLSVQAGLAAEAEGYMRQAESQYADKNYVQAKKYYLLAKDVYAELENDSKVSEVTRKLELIEMGISEEEQAAREAEEAAKAAEEAKQQAAGESTEPAPSETSQPEAVG</sequence>
<evidence type="ECO:0000313" key="4">
    <source>
        <dbReference type="Proteomes" id="UP000029585"/>
    </source>
</evidence>
<evidence type="ECO:0000256" key="2">
    <source>
        <dbReference type="SAM" id="Phobius"/>
    </source>
</evidence>
<dbReference type="Proteomes" id="UP000029585">
    <property type="component" value="Unassembled WGS sequence"/>
</dbReference>
<feature type="transmembrane region" description="Helical" evidence="2">
    <location>
        <begin position="257"/>
        <end position="279"/>
    </location>
</feature>
<dbReference type="HOGENOM" id="CLU_017346_1_0_9"/>
<dbReference type="PATRIC" id="fig|742738.3.peg.3819"/>
<dbReference type="InterPro" id="IPR011990">
    <property type="entry name" value="TPR-like_helical_dom_sf"/>
</dbReference>
<dbReference type="EMBL" id="ADLO01000114">
    <property type="protein sequence ID" value="KGF53203.1"/>
    <property type="molecule type" value="Genomic_DNA"/>
</dbReference>
<dbReference type="SUPFAM" id="SSF81606">
    <property type="entry name" value="PP2C-like"/>
    <property type="match status" value="1"/>
</dbReference>
<organism evidence="3 4">
    <name type="scientific">Flavonifractor plautii 1_3_50AFAA</name>
    <dbReference type="NCBI Taxonomy" id="742738"/>
    <lineage>
        <taxon>Bacteria</taxon>
        <taxon>Bacillati</taxon>
        <taxon>Bacillota</taxon>
        <taxon>Clostridia</taxon>
        <taxon>Eubacteriales</taxon>
        <taxon>Oscillospiraceae</taxon>
        <taxon>Flavonifractor</taxon>
    </lineage>
</organism>
<dbReference type="InterPro" id="IPR019734">
    <property type="entry name" value="TPR_rpt"/>
</dbReference>
<dbReference type="Gene3D" id="1.25.40.10">
    <property type="entry name" value="Tetratricopeptide repeat domain"/>
    <property type="match status" value="1"/>
</dbReference>
<reference evidence="3 4" key="1">
    <citation type="submission" date="2011-08" db="EMBL/GenBank/DDBJ databases">
        <title>The Genome Sequence of Clostridium orbiscindens 1_3_50AFAA.</title>
        <authorList>
            <consortium name="The Broad Institute Genome Sequencing Platform"/>
            <person name="Earl A."/>
            <person name="Ward D."/>
            <person name="Feldgarden M."/>
            <person name="Gevers D."/>
            <person name="Daigneault M."/>
            <person name="Strauss J."/>
            <person name="Allen-Vercoe E."/>
            <person name="Young S.K."/>
            <person name="Zeng Q."/>
            <person name="Gargeya S."/>
            <person name="Fitzgerald M."/>
            <person name="Haas B."/>
            <person name="Abouelleil A."/>
            <person name="Alvarado L."/>
            <person name="Arachchi H.M."/>
            <person name="Berlin A."/>
            <person name="Brown A."/>
            <person name="Chapman S.B."/>
            <person name="Chen Z."/>
            <person name="Dunbar C."/>
            <person name="Freedman E."/>
            <person name="Gearin G."/>
            <person name="Gellesch M."/>
            <person name="Goldberg J."/>
            <person name="Griggs A."/>
            <person name="Gujja S."/>
            <person name="Heiman D."/>
            <person name="Howarth C."/>
            <person name="Larson L."/>
            <person name="Lui A."/>
            <person name="MacDonald P.J.P."/>
            <person name="Montmayeur A."/>
            <person name="Murphy C."/>
            <person name="Neiman D."/>
            <person name="Pearson M."/>
            <person name="Priest M."/>
            <person name="Roberts A."/>
            <person name="Saif S."/>
            <person name="Shea T."/>
            <person name="Shenoy N."/>
            <person name="Sisk P."/>
            <person name="Stolte C."/>
            <person name="Sykes S."/>
            <person name="Wortman J."/>
            <person name="Nusbaum C."/>
            <person name="Birren B."/>
        </authorList>
    </citation>
    <scope>NUCLEOTIDE SEQUENCE [LARGE SCALE GENOMIC DNA]</scope>
    <source>
        <strain evidence="3 4">1_3_50AFAA</strain>
    </source>
</reference>
<accession>A0A096B1J2</accession>
<keyword evidence="2" id="KW-0812">Transmembrane</keyword>
<feature type="compositionally biased region" description="Basic and acidic residues" evidence="1">
    <location>
        <begin position="586"/>
        <end position="602"/>
    </location>
</feature>
<dbReference type="InterPro" id="IPR036457">
    <property type="entry name" value="PPM-type-like_dom_sf"/>
</dbReference>
<name>A0A096B1J2_FLAPL</name>
<gene>
    <name evidence="3" type="ORF">HMPREF9460_03712</name>
</gene>
<protein>
    <recommendedName>
        <fullName evidence="5">PPM-type phosphatase domain-containing protein</fullName>
    </recommendedName>
</protein>